<feature type="region of interest" description="Disordered" evidence="1">
    <location>
        <begin position="1"/>
        <end position="27"/>
    </location>
</feature>
<dbReference type="AlphaFoldDB" id="A0A843T7J2"/>
<feature type="compositionally biased region" description="Basic and acidic residues" evidence="1">
    <location>
        <begin position="1"/>
        <end position="16"/>
    </location>
</feature>
<reference evidence="2" key="1">
    <citation type="submission" date="2017-07" db="EMBL/GenBank/DDBJ databases">
        <title>Taro Niue Genome Assembly and Annotation.</title>
        <authorList>
            <person name="Atibalentja N."/>
            <person name="Keating K."/>
            <person name="Fields C.J."/>
        </authorList>
    </citation>
    <scope>NUCLEOTIDE SEQUENCE</scope>
    <source>
        <strain evidence="2">Niue_2</strain>
        <tissue evidence="2">Leaf</tissue>
    </source>
</reference>
<keyword evidence="3" id="KW-1185">Reference proteome</keyword>
<name>A0A843T7J2_COLES</name>
<sequence length="162" mass="18862">MEGRRKVDTTKHERLCRPHKGSNGKSSSYPTYAVHVWPWILCNKNESNREKSWKNVLQMQDAPLRLNHLVLTTQVNDTIEDSRQHSSKRRGDTTCQDVYNMEPSRRVNAQWNALGQPSGPARRSLKTFLGTIARDPQKLSYHHKDWRKISNTCEDDVFNFAQ</sequence>
<evidence type="ECO:0000256" key="1">
    <source>
        <dbReference type="SAM" id="MobiDB-lite"/>
    </source>
</evidence>
<organism evidence="2 3">
    <name type="scientific">Colocasia esculenta</name>
    <name type="common">Wild taro</name>
    <name type="synonym">Arum esculentum</name>
    <dbReference type="NCBI Taxonomy" id="4460"/>
    <lineage>
        <taxon>Eukaryota</taxon>
        <taxon>Viridiplantae</taxon>
        <taxon>Streptophyta</taxon>
        <taxon>Embryophyta</taxon>
        <taxon>Tracheophyta</taxon>
        <taxon>Spermatophyta</taxon>
        <taxon>Magnoliopsida</taxon>
        <taxon>Liliopsida</taxon>
        <taxon>Araceae</taxon>
        <taxon>Aroideae</taxon>
        <taxon>Colocasieae</taxon>
        <taxon>Colocasia</taxon>
    </lineage>
</organism>
<protein>
    <submittedName>
        <fullName evidence="2">Uncharacterized protein</fullName>
    </submittedName>
</protein>
<proteinExistence type="predicted"/>
<evidence type="ECO:0000313" key="2">
    <source>
        <dbReference type="EMBL" id="MQL68058.1"/>
    </source>
</evidence>
<evidence type="ECO:0000313" key="3">
    <source>
        <dbReference type="Proteomes" id="UP000652761"/>
    </source>
</evidence>
<dbReference type="EMBL" id="NMUH01000006">
    <property type="protein sequence ID" value="MQL68058.1"/>
    <property type="molecule type" value="Genomic_DNA"/>
</dbReference>
<comment type="caution">
    <text evidence="2">The sequence shown here is derived from an EMBL/GenBank/DDBJ whole genome shotgun (WGS) entry which is preliminary data.</text>
</comment>
<gene>
    <name evidence="2" type="ORF">Taro_000308</name>
</gene>
<accession>A0A843T7J2</accession>
<dbReference type="OrthoDB" id="1913335at2759"/>
<dbReference type="Proteomes" id="UP000652761">
    <property type="component" value="Unassembled WGS sequence"/>
</dbReference>